<keyword evidence="1" id="KW-0812">Transmembrane</keyword>
<gene>
    <name evidence="2" type="ORF">APS56_15935</name>
</gene>
<protein>
    <submittedName>
        <fullName evidence="2">Uncharacterized protein</fullName>
    </submittedName>
</protein>
<dbReference type="KEGG" id="ahz:APS56_15935"/>
<evidence type="ECO:0000313" key="2">
    <source>
        <dbReference type="EMBL" id="ALJ06532.1"/>
    </source>
</evidence>
<keyword evidence="3" id="KW-1185">Reference proteome</keyword>
<organism evidence="2 3">
    <name type="scientific">Pseudalgibacter alginicilyticus</name>
    <dbReference type="NCBI Taxonomy" id="1736674"/>
    <lineage>
        <taxon>Bacteria</taxon>
        <taxon>Pseudomonadati</taxon>
        <taxon>Bacteroidota</taxon>
        <taxon>Flavobacteriia</taxon>
        <taxon>Flavobacteriales</taxon>
        <taxon>Flavobacteriaceae</taxon>
        <taxon>Pseudalgibacter</taxon>
    </lineage>
</organism>
<sequence>MIPLGVIAYICFYLATAQNKNRVITFGLLGAVLGVPLSYYFQSDIIKNYGGNSGMFSYLRNFTKIVDQYDKFLGNGWDIVFNVFFSVLIFALVGGAIGYYLDKKGN</sequence>
<dbReference type="EMBL" id="CP012898">
    <property type="protein sequence ID" value="ALJ06532.1"/>
    <property type="molecule type" value="Genomic_DNA"/>
</dbReference>
<feature type="transmembrane region" description="Helical" evidence="1">
    <location>
        <begin position="79"/>
        <end position="101"/>
    </location>
</feature>
<evidence type="ECO:0000256" key="1">
    <source>
        <dbReference type="SAM" id="Phobius"/>
    </source>
</evidence>
<dbReference type="Proteomes" id="UP000057981">
    <property type="component" value="Chromosome"/>
</dbReference>
<proteinExistence type="predicted"/>
<name>A0A0P0CJX8_9FLAO</name>
<keyword evidence="1" id="KW-1133">Transmembrane helix</keyword>
<keyword evidence="1" id="KW-0472">Membrane</keyword>
<evidence type="ECO:0000313" key="3">
    <source>
        <dbReference type="Proteomes" id="UP000057981"/>
    </source>
</evidence>
<reference evidence="2 3" key="1">
    <citation type="submission" date="2015-10" db="EMBL/GenBank/DDBJ databases">
        <authorList>
            <person name="Gilbert D.G."/>
        </authorList>
    </citation>
    <scope>NUCLEOTIDE SEQUENCE [LARGE SCALE GENOMIC DNA]</scope>
    <source>
        <strain evidence="3">HZ-22</strain>
    </source>
</reference>
<dbReference type="STRING" id="1736674.APS56_15935"/>
<accession>A0A0P0CJX8</accession>
<dbReference type="AlphaFoldDB" id="A0A0P0CJX8"/>
<feature type="transmembrane region" description="Helical" evidence="1">
    <location>
        <begin position="23"/>
        <end position="41"/>
    </location>
</feature>